<proteinExistence type="predicted"/>
<evidence type="ECO:0000313" key="2">
    <source>
        <dbReference type="Proteomes" id="UP000606720"/>
    </source>
</evidence>
<name>A0A923LQL9_9FIRM</name>
<evidence type="ECO:0000313" key="1">
    <source>
        <dbReference type="EMBL" id="MBC5714133.1"/>
    </source>
</evidence>
<protein>
    <submittedName>
        <fullName evidence="1">Uncharacterized protein</fullName>
    </submittedName>
</protein>
<accession>A0A923LQL9</accession>
<dbReference type="Pfam" id="PF18982">
    <property type="entry name" value="JetA"/>
    <property type="match status" value="1"/>
</dbReference>
<dbReference type="EMBL" id="JACOPH010000005">
    <property type="protein sequence ID" value="MBC5714133.1"/>
    <property type="molecule type" value="Genomic_DNA"/>
</dbReference>
<comment type="caution">
    <text evidence="1">The sequence shown here is derived from an EMBL/GenBank/DDBJ whole genome shotgun (WGS) entry which is preliminary data.</text>
</comment>
<dbReference type="Proteomes" id="UP000606720">
    <property type="component" value="Unassembled WGS sequence"/>
</dbReference>
<organism evidence="1 2">
    <name type="scientific">Roseburia zhanii</name>
    <dbReference type="NCBI Taxonomy" id="2763064"/>
    <lineage>
        <taxon>Bacteria</taxon>
        <taxon>Bacillati</taxon>
        <taxon>Bacillota</taxon>
        <taxon>Clostridia</taxon>
        <taxon>Lachnospirales</taxon>
        <taxon>Lachnospiraceae</taxon>
        <taxon>Roseburia</taxon>
    </lineage>
</organism>
<sequence>MKFTYDIPASFWGLFRSVNREIYIEALLTIQDEYQYNNYFLSRETCIQILLDMCSRRRYQMEREELETEEEASESVPRRILNWLVRTKWLRKAEDYTTMTTNIIIPDYAAIMIDAFEQLASEPEDDTNIYIQNVYATLYSFSHDQKMNTAMLKTALVNTKKLNKVLQDMLHNMDKFFSRLLERTTYEGLLEEHLEGYVEEVVRKKYHILKTSDNFYIYKTDIRHCLRELREDDERIELIRKKEAARREHTKENGKEDNYYKNQRSEDVLDLIDQIERGFEDIEYRIANMDKEHSKYVRATVTRLNYLLSEESDRKGLLISLLNQLRESDDADGNEKKIEEIARHMNLSAFEILSENPLFKRRRRKKFTDELAADDAEEELSKEDILKINRIMHRFSKEEVISFLEEHMTGDTCYTEDLHLSGDAEFEKLILAYDLAMRKNSPFEVMVEERTVTDGRYSYPVMAFVRNKGKDIRNV</sequence>
<dbReference type="AlphaFoldDB" id="A0A923LQL9"/>
<keyword evidence="2" id="KW-1185">Reference proteome</keyword>
<gene>
    <name evidence="1" type="ORF">H8S17_07920</name>
</gene>
<dbReference type="InterPro" id="IPR043773">
    <property type="entry name" value="JetA"/>
</dbReference>
<reference evidence="1" key="1">
    <citation type="submission" date="2020-08" db="EMBL/GenBank/DDBJ databases">
        <title>Genome public.</title>
        <authorList>
            <person name="Liu C."/>
            <person name="Sun Q."/>
        </authorList>
    </citation>
    <scope>NUCLEOTIDE SEQUENCE</scope>
    <source>
        <strain evidence="1">BX1005</strain>
    </source>
</reference>
<dbReference type="RefSeq" id="WP_186866883.1">
    <property type="nucleotide sequence ID" value="NZ_JACOPH010000005.1"/>
</dbReference>